<protein>
    <submittedName>
        <fullName evidence="1">PQ-loop repeat-containing protein 3</fullName>
    </submittedName>
</protein>
<organism evidence="1 2">
    <name type="scientific">Amphibalanus amphitrite</name>
    <name type="common">Striped barnacle</name>
    <name type="synonym">Balanus amphitrite</name>
    <dbReference type="NCBI Taxonomy" id="1232801"/>
    <lineage>
        <taxon>Eukaryota</taxon>
        <taxon>Metazoa</taxon>
        <taxon>Ecdysozoa</taxon>
        <taxon>Arthropoda</taxon>
        <taxon>Crustacea</taxon>
        <taxon>Multicrustacea</taxon>
        <taxon>Cirripedia</taxon>
        <taxon>Thoracica</taxon>
        <taxon>Thoracicalcarea</taxon>
        <taxon>Balanomorpha</taxon>
        <taxon>Balanoidea</taxon>
        <taxon>Balanidae</taxon>
        <taxon>Amphibalaninae</taxon>
        <taxon>Amphibalanus</taxon>
    </lineage>
</organism>
<dbReference type="EMBL" id="VIIS01001545">
    <property type="protein sequence ID" value="KAF0296668.1"/>
    <property type="molecule type" value="Genomic_DNA"/>
</dbReference>
<comment type="caution">
    <text evidence="1">The sequence shown here is derived from an EMBL/GenBank/DDBJ whole genome shotgun (WGS) entry which is preliminary data.</text>
</comment>
<dbReference type="PANTHER" id="PTHR12226">
    <property type="entry name" value="MANNOSE-P-DOLICHOL UTILIZATION DEFECT 1 LEC35 -RELATED"/>
    <property type="match status" value="1"/>
</dbReference>
<name>A0A6A4W3P5_AMPAM</name>
<reference evidence="1 2" key="1">
    <citation type="submission" date="2019-07" db="EMBL/GenBank/DDBJ databases">
        <title>Draft genome assembly of a fouling barnacle, Amphibalanus amphitrite (Darwin, 1854): The first reference genome for Thecostraca.</title>
        <authorList>
            <person name="Kim W."/>
        </authorList>
    </citation>
    <scope>NUCLEOTIDE SEQUENCE [LARGE SCALE GENOMIC DNA]</scope>
    <source>
        <strain evidence="1">SNU_AA5</strain>
        <tissue evidence="1">Soma without cirri and trophi</tissue>
    </source>
</reference>
<dbReference type="PANTHER" id="PTHR12226:SF3">
    <property type="entry name" value="SOLUTE CARRIER FAMILY 66 MEMBER 3"/>
    <property type="match status" value="1"/>
</dbReference>
<accession>A0A6A4W3P5</accession>
<dbReference type="InterPro" id="IPR016817">
    <property type="entry name" value="MannP-dilichol_defect-1"/>
</dbReference>
<proteinExistence type="predicted"/>
<dbReference type="Proteomes" id="UP000440578">
    <property type="component" value="Unassembled WGS sequence"/>
</dbReference>
<dbReference type="AlphaFoldDB" id="A0A6A4W3P5"/>
<dbReference type="OrthoDB" id="271506at2759"/>
<evidence type="ECO:0000313" key="1">
    <source>
        <dbReference type="EMBL" id="KAF0296668.1"/>
    </source>
</evidence>
<sequence length="204" mass="21249">MDACCLHCLLCSAQRLSSTLHARTICRRGWALGHEASRSPSQDSCTGLSASQGCAGSPPPAASAAVSVYDTAHGLSLQSLLLECTAFTVNFCYNAGHGYPLDSYFEYALLIPQDVLADPVAAGLASGAAPLSALKLLLSCALPIGFSSKIVQLRAILGSKDARADTTLLTSFSVNLVLNSLVAMAAFTYRHGPATKLDGVKKTE</sequence>
<gene>
    <name evidence="1" type="primary">Pqlc3_1</name>
    <name evidence="1" type="ORF">FJT64_005897</name>
</gene>
<keyword evidence="2" id="KW-1185">Reference proteome</keyword>
<evidence type="ECO:0000313" key="2">
    <source>
        <dbReference type="Proteomes" id="UP000440578"/>
    </source>
</evidence>